<name>A0A1W9S239_9BACT</name>
<sequence length="518" mass="56329">MSVFLALLPVVIIFIMLAFFKKPADTSGFVGWVLILLIAILYFKTSASVAITASLAGVVASFPISLMVATSLFQITYMEKVGAIRRLVVFLKSVSPQDKVVQILIINVGFGTLITALGATPVSILPPIMIALGYTSFVSIALPAIGYDALCTYALLGIPIVIFTQFTGITIDEAGAIFSRYMPVISTLIAFGMLYIVGRWRLMWRGAIPTIITGLTAGFVAIFMNKIHLTLLTGVGAGIAVMLIMMLYLLVRGKKVYDPSELTDEDIKVRETMPLWKAVLPWIFLVIFATIVNVPGPIFDTLFKDIPLAVSIIPIGKPIPIRLFWQAYWWVLISTLVASPFYKGGMRKLFGSTPRWIRRAPRPVFSACIFFAIAYVMNWSGYNSNWHFLGQEHNIVSVLAVNSARLFGEMYGLIAPYLGLLGGFISGSETSSIAMLTRFHLQTSQELWGAGAIVAGLLIAAASGIGGGLASVISPAKLQNAAAAIDRIGEESRVIRTTLWISLVITLACAILTVIWLM</sequence>
<evidence type="ECO:0000313" key="9">
    <source>
        <dbReference type="EMBL" id="OQX90921.1"/>
    </source>
</evidence>
<dbReference type="PANTHER" id="PTHR30003">
    <property type="entry name" value="L-LACTATE PERMEASE"/>
    <property type="match status" value="1"/>
</dbReference>
<evidence type="ECO:0000313" key="10">
    <source>
        <dbReference type="Proteomes" id="UP000192611"/>
    </source>
</evidence>
<dbReference type="GO" id="GO:0015129">
    <property type="term" value="F:lactate transmembrane transporter activity"/>
    <property type="evidence" value="ECO:0007669"/>
    <property type="project" value="UniProtKB-UniRule"/>
</dbReference>
<accession>A0A1W9S239</accession>
<evidence type="ECO:0000256" key="8">
    <source>
        <dbReference type="RuleBase" id="RU365092"/>
    </source>
</evidence>
<reference evidence="10" key="1">
    <citation type="submission" date="2017-03" db="EMBL/GenBank/DDBJ databases">
        <title>Novel pathways for hydrocarbon cycling and metabolic interdependencies in hydrothermal sediment communities.</title>
        <authorList>
            <person name="Dombrowski N."/>
            <person name="Seitz K."/>
            <person name="Teske A."/>
            <person name="Baker B."/>
        </authorList>
    </citation>
    <scope>NUCLEOTIDE SEQUENCE [LARGE SCALE GENOMIC DNA]</scope>
</reference>
<feature type="transmembrane region" description="Helical" evidence="8">
    <location>
        <begin position="57"/>
        <end position="78"/>
    </location>
</feature>
<evidence type="ECO:0000256" key="2">
    <source>
        <dbReference type="ARBA" id="ARBA00010100"/>
    </source>
</evidence>
<comment type="caution">
    <text evidence="9">The sequence shown here is derived from an EMBL/GenBank/DDBJ whole genome shotgun (WGS) entry which is preliminary data.</text>
</comment>
<dbReference type="GO" id="GO:0015295">
    <property type="term" value="F:solute:proton symporter activity"/>
    <property type="evidence" value="ECO:0007669"/>
    <property type="project" value="TreeGrafter"/>
</dbReference>
<feature type="transmembrane region" description="Helical" evidence="8">
    <location>
        <begin position="229"/>
        <end position="251"/>
    </location>
</feature>
<feature type="transmembrane region" description="Helical" evidence="8">
    <location>
        <begin position="6"/>
        <end position="22"/>
    </location>
</feature>
<evidence type="ECO:0000256" key="6">
    <source>
        <dbReference type="ARBA" id="ARBA00022989"/>
    </source>
</evidence>
<organism evidence="9 10">
    <name type="scientific">Candidatus Coatesbacteria bacterium 4484_99</name>
    <dbReference type="NCBI Taxonomy" id="1970774"/>
    <lineage>
        <taxon>Bacteria</taxon>
        <taxon>Candidatus Coatesiibacteriota</taxon>
    </lineage>
</organism>
<protein>
    <recommendedName>
        <fullName evidence="8">L-lactate permease</fullName>
    </recommendedName>
</protein>
<evidence type="ECO:0000256" key="5">
    <source>
        <dbReference type="ARBA" id="ARBA00022692"/>
    </source>
</evidence>
<evidence type="ECO:0000256" key="3">
    <source>
        <dbReference type="ARBA" id="ARBA00022448"/>
    </source>
</evidence>
<keyword evidence="5 8" id="KW-0812">Transmembrane</keyword>
<feature type="transmembrane region" description="Helical" evidence="8">
    <location>
        <begin position="204"/>
        <end position="223"/>
    </location>
</feature>
<dbReference type="Pfam" id="PF02652">
    <property type="entry name" value="Lactate_perm"/>
    <property type="match status" value="1"/>
</dbReference>
<dbReference type="InterPro" id="IPR003804">
    <property type="entry name" value="Lactate_perm"/>
</dbReference>
<dbReference type="AlphaFoldDB" id="A0A1W9S239"/>
<feature type="transmembrane region" description="Helical" evidence="8">
    <location>
        <begin position="29"/>
        <end position="51"/>
    </location>
</feature>
<dbReference type="Proteomes" id="UP000192611">
    <property type="component" value="Unassembled WGS sequence"/>
</dbReference>
<comment type="subcellular location">
    <subcellularLocation>
        <location evidence="1 8">Cell membrane</location>
        <topology evidence="1 8">Multi-pass membrane protein</topology>
    </subcellularLocation>
</comment>
<comment type="similarity">
    <text evidence="2 8">Belongs to the lactate permease family.</text>
</comment>
<feature type="transmembrane region" description="Helical" evidence="8">
    <location>
        <begin position="99"/>
        <end position="118"/>
    </location>
</feature>
<feature type="transmembrane region" description="Helical" evidence="8">
    <location>
        <begin position="414"/>
        <end position="436"/>
    </location>
</feature>
<evidence type="ECO:0000256" key="7">
    <source>
        <dbReference type="ARBA" id="ARBA00023136"/>
    </source>
</evidence>
<evidence type="ECO:0000256" key="1">
    <source>
        <dbReference type="ARBA" id="ARBA00004651"/>
    </source>
</evidence>
<keyword evidence="6 8" id="KW-1133">Transmembrane helix</keyword>
<feature type="transmembrane region" description="Helical" evidence="8">
    <location>
        <begin position="319"/>
        <end position="342"/>
    </location>
</feature>
<feature type="transmembrane region" description="Helical" evidence="8">
    <location>
        <begin position="448"/>
        <end position="474"/>
    </location>
</feature>
<keyword evidence="7 8" id="KW-0472">Membrane</keyword>
<gene>
    <name evidence="9" type="ORF">B6D57_01555</name>
</gene>
<proteinExistence type="inferred from homology"/>
<evidence type="ECO:0000256" key="4">
    <source>
        <dbReference type="ARBA" id="ARBA00022475"/>
    </source>
</evidence>
<feature type="transmembrane region" description="Helical" evidence="8">
    <location>
        <begin position="494"/>
        <end position="517"/>
    </location>
</feature>
<comment type="function">
    <text evidence="8">Uptake of L-lactate across the membrane. Can also transport D-lactate and glycolate.</text>
</comment>
<feature type="transmembrane region" description="Helical" evidence="8">
    <location>
        <begin position="177"/>
        <end position="197"/>
    </location>
</feature>
<keyword evidence="3 8" id="KW-0813">Transport</keyword>
<keyword evidence="4 8" id="KW-1003">Cell membrane</keyword>
<dbReference type="EMBL" id="NATQ01000020">
    <property type="protein sequence ID" value="OQX90921.1"/>
    <property type="molecule type" value="Genomic_DNA"/>
</dbReference>
<feature type="transmembrane region" description="Helical" evidence="8">
    <location>
        <begin position="363"/>
        <end position="382"/>
    </location>
</feature>
<dbReference type="PANTHER" id="PTHR30003:SF2">
    <property type="entry name" value="L-LACTATE PERMEASE"/>
    <property type="match status" value="1"/>
</dbReference>
<dbReference type="GO" id="GO:0005886">
    <property type="term" value="C:plasma membrane"/>
    <property type="evidence" value="ECO:0007669"/>
    <property type="project" value="UniProtKB-SubCell"/>
</dbReference>
<feature type="transmembrane region" description="Helical" evidence="8">
    <location>
        <begin position="278"/>
        <end position="299"/>
    </location>
</feature>